<dbReference type="AlphaFoldDB" id="A0A1G7PNC9"/>
<keyword evidence="1" id="KW-0812">Transmembrane</keyword>
<dbReference type="InterPro" id="IPR011055">
    <property type="entry name" value="Dup_hybrid_motif"/>
</dbReference>
<name>A0A1G7PNC9_9BACL</name>
<feature type="transmembrane region" description="Helical" evidence="1">
    <location>
        <begin position="37"/>
        <end position="57"/>
    </location>
</feature>
<keyword evidence="4" id="KW-1185">Reference proteome</keyword>
<dbReference type="Pfam" id="PF01551">
    <property type="entry name" value="Peptidase_M23"/>
    <property type="match status" value="1"/>
</dbReference>
<evidence type="ECO:0000259" key="2">
    <source>
        <dbReference type="Pfam" id="PF01551"/>
    </source>
</evidence>
<dbReference type="SUPFAM" id="SSF51261">
    <property type="entry name" value="Duplicated hybrid motif"/>
    <property type="match status" value="1"/>
</dbReference>
<dbReference type="InterPro" id="IPR016047">
    <property type="entry name" value="M23ase_b-sheet_dom"/>
</dbReference>
<dbReference type="PANTHER" id="PTHR21666">
    <property type="entry name" value="PEPTIDASE-RELATED"/>
    <property type="match status" value="1"/>
</dbReference>
<dbReference type="GO" id="GO:0004222">
    <property type="term" value="F:metalloendopeptidase activity"/>
    <property type="evidence" value="ECO:0007669"/>
    <property type="project" value="TreeGrafter"/>
</dbReference>
<dbReference type="InterPro" id="IPR050570">
    <property type="entry name" value="Cell_wall_metabolism_enzyme"/>
</dbReference>
<evidence type="ECO:0000256" key="1">
    <source>
        <dbReference type="SAM" id="Phobius"/>
    </source>
</evidence>
<gene>
    <name evidence="3" type="ORF">SAMN04488542_11942</name>
</gene>
<dbReference type="EMBL" id="FNBG01000019">
    <property type="protein sequence ID" value="SDF87704.1"/>
    <property type="molecule type" value="Genomic_DNA"/>
</dbReference>
<proteinExistence type="predicted"/>
<dbReference type="CDD" id="cd12797">
    <property type="entry name" value="M23_peptidase"/>
    <property type="match status" value="1"/>
</dbReference>
<organism evidence="3 4">
    <name type="scientific">Fontibacillus panacisegetis</name>
    <dbReference type="NCBI Taxonomy" id="670482"/>
    <lineage>
        <taxon>Bacteria</taxon>
        <taxon>Bacillati</taxon>
        <taxon>Bacillota</taxon>
        <taxon>Bacilli</taxon>
        <taxon>Bacillales</taxon>
        <taxon>Paenibacillaceae</taxon>
        <taxon>Fontibacillus</taxon>
    </lineage>
</organism>
<dbReference type="RefSeq" id="WP_091232572.1">
    <property type="nucleotide sequence ID" value="NZ_FNBG01000019.1"/>
</dbReference>
<accession>A0A1G7PNC9</accession>
<reference evidence="3 4" key="1">
    <citation type="submission" date="2016-10" db="EMBL/GenBank/DDBJ databases">
        <authorList>
            <person name="de Groot N.N."/>
        </authorList>
    </citation>
    <scope>NUCLEOTIDE SEQUENCE [LARGE SCALE GENOMIC DNA]</scope>
    <source>
        <strain evidence="3 4">DSM 28129</strain>
    </source>
</reference>
<evidence type="ECO:0000313" key="4">
    <source>
        <dbReference type="Proteomes" id="UP000198972"/>
    </source>
</evidence>
<keyword evidence="1" id="KW-0472">Membrane</keyword>
<dbReference type="Proteomes" id="UP000198972">
    <property type="component" value="Unassembled WGS sequence"/>
</dbReference>
<dbReference type="PANTHER" id="PTHR21666:SF291">
    <property type="entry name" value="STAGE II SPORULATION PROTEIN Q"/>
    <property type="match status" value="1"/>
</dbReference>
<evidence type="ECO:0000313" key="3">
    <source>
        <dbReference type="EMBL" id="SDF87704.1"/>
    </source>
</evidence>
<dbReference type="STRING" id="670482.SAMN04488542_11942"/>
<dbReference type="OrthoDB" id="2050153at2"/>
<keyword evidence="1" id="KW-1133">Transmembrane helix</keyword>
<sequence length="251" mass="27427">MNEQNNKKQTREESPKNVMGEPVVPVSAWKKVLSKRWVYPAAYVAAAAIILTLVWVYQDASQKPMDSTPASVTDAVEMPDKQGLTTEESGTDGTKATETIAVAEDLTWPVANAAEITVVKPFYEKEGTAEDHQAALVQYNDTFTPNTGIDLARKDNQTFEVKAAMGGKVTRVEEVPLLGFVVEITHANNLKTVYESVADVKVKQDAEVKQGDVIASAGRNEIEKDLGNHVHFAIYENGELVNPTAVLPKNQ</sequence>
<feature type="domain" description="M23ase beta-sheet core" evidence="2">
    <location>
        <begin position="145"/>
        <end position="243"/>
    </location>
</feature>
<protein>
    <submittedName>
        <fullName evidence="3">Stage II sporulation protein Q</fullName>
    </submittedName>
</protein>
<dbReference type="Gene3D" id="2.70.70.10">
    <property type="entry name" value="Glucose Permease (Domain IIA)"/>
    <property type="match status" value="1"/>
</dbReference>